<gene>
    <name evidence="1" type="ORF">J2S03_001043</name>
</gene>
<comment type="caution">
    <text evidence="1">The sequence shown here is derived from an EMBL/GenBank/DDBJ whole genome shotgun (WGS) entry which is preliminary data.</text>
</comment>
<protein>
    <recommendedName>
        <fullName evidence="3">DUF1641 domain-containing protein</fullName>
    </recommendedName>
</protein>
<keyword evidence="2" id="KW-1185">Reference proteome</keyword>
<reference evidence="1 2" key="1">
    <citation type="submission" date="2023-07" db="EMBL/GenBank/DDBJ databases">
        <title>Genomic Encyclopedia of Type Strains, Phase IV (KMG-IV): sequencing the most valuable type-strain genomes for metagenomic binning, comparative biology and taxonomic classification.</title>
        <authorList>
            <person name="Goeker M."/>
        </authorList>
    </citation>
    <scope>NUCLEOTIDE SEQUENCE [LARGE SCALE GENOMIC DNA]</scope>
    <source>
        <strain evidence="1 2">DSM 4006</strain>
    </source>
</reference>
<evidence type="ECO:0000313" key="1">
    <source>
        <dbReference type="EMBL" id="MDQ0189227.1"/>
    </source>
</evidence>
<dbReference type="Proteomes" id="UP001232973">
    <property type="component" value="Unassembled WGS sequence"/>
</dbReference>
<organism evidence="1 2">
    <name type="scientific">Alicyclobacillus cycloheptanicus</name>
    <dbReference type="NCBI Taxonomy" id="1457"/>
    <lineage>
        <taxon>Bacteria</taxon>
        <taxon>Bacillati</taxon>
        <taxon>Bacillota</taxon>
        <taxon>Bacilli</taxon>
        <taxon>Bacillales</taxon>
        <taxon>Alicyclobacillaceae</taxon>
        <taxon>Alicyclobacillus</taxon>
    </lineage>
</organism>
<dbReference type="PANTHER" id="PTHR39180:SF2">
    <property type="entry name" value="DUF1641 DOMAIN-CONTAINING PROTEIN"/>
    <property type="match status" value="1"/>
</dbReference>
<dbReference type="EMBL" id="JAUSTP010000005">
    <property type="protein sequence ID" value="MDQ0189227.1"/>
    <property type="molecule type" value="Genomic_DNA"/>
</dbReference>
<dbReference type="Pfam" id="PF07849">
    <property type="entry name" value="DUF1641"/>
    <property type="match status" value="1"/>
</dbReference>
<evidence type="ECO:0000313" key="2">
    <source>
        <dbReference type="Proteomes" id="UP001232973"/>
    </source>
</evidence>
<name>A0ABT9XGA1_9BACL</name>
<sequence length="136" mass="14956">MPIATQNQSPTELDELLIRPEIQQALTTILQELPKLAAVMTLMGKAIEAGKDVLTDGDTLGALEDKVKSVAGGRVQDLYGAFQEARKRAEADRTEIGIFGIMRMLKDPVIQKSLRFVQAFCNVIEERQSNANTPQS</sequence>
<dbReference type="RefSeq" id="WP_274455083.1">
    <property type="nucleotide sequence ID" value="NZ_CP067097.1"/>
</dbReference>
<dbReference type="InterPro" id="IPR012440">
    <property type="entry name" value="DUF1641"/>
</dbReference>
<evidence type="ECO:0008006" key="3">
    <source>
        <dbReference type="Google" id="ProtNLM"/>
    </source>
</evidence>
<proteinExistence type="predicted"/>
<accession>A0ABT9XGA1</accession>
<dbReference type="PANTHER" id="PTHR39180">
    <property type="match status" value="1"/>
</dbReference>